<reference evidence="3 4" key="1">
    <citation type="submission" date="2015-08" db="EMBL/GenBank/DDBJ databases">
        <authorList>
            <person name="Babu N.S."/>
            <person name="Beckwith C.J."/>
            <person name="Beseler K.G."/>
            <person name="Brison A."/>
            <person name="Carone J.V."/>
            <person name="Caskin T.P."/>
            <person name="Diamond M."/>
            <person name="Durham M.E."/>
            <person name="Foxe J.M."/>
            <person name="Go M."/>
            <person name="Henderson B.A."/>
            <person name="Jones I.B."/>
            <person name="McGettigan J.A."/>
            <person name="Micheletti S.J."/>
            <person name="Nasrallah M.E."/>
            <person name="Ortiz D."/>
            <person name="Piller C.R."/>
            <person name="Privatt S.R."/>
            <person name="Schneider S.L."/>
            <person name="Sharp S."/>
            <person name="Smith T.C."/>
            <person name="Stanton J.D."/>
            <person name="Ullery H.E."/>
            <person name="Wilson R.J."/>
            <person name="Serrano M.G."/>
            <person name="Buck G."/>
            <person name="Lee V."/>
            <person name="Wang Y."/>
            <person name="Carvalho R."/>
            <person name="Voegtly L."/>
            <person name="Shi R."/>
            <person name="Duckworth R."/>
            <person name="Johnson A."/>
            <person name="Loviza R."/>
            <person name="Walstead R."/>
            <person name="Shah Z."/>
            <person name="Kiflezghi M."/>
            <person name="Wade K."/>
            <person name="Ball S.L."/>
            <person name="Bradley K.W."/>
            <person name="Asai D.J."/>
            <person name="Bowman C.A."/>
            <person name="Russell D.A."/>
            <person name="Pope W.H."/>
            <person name="Jacobs-Sera D."/>
            <person name="Hendrix R.W."/>
            <person name="Hatfull G.F."/>
        </authorList>
    </citation>
    <scope>NUCLEOTIDE SEQUENCE [LARGE SCALE GENOMIC DNA]</scope>
    <source>
        <strain evidence="3 4">DSM 27648</strain>
    </source>
</reference>
<evidence type="ECO:0000313" key="4">
    <source>
        <dbReference type="Proteomes" id="UP000064967"/>
    </source>
</evidence>
<dbReference type="AlphaFoldDB" id="A0A0K1Q4X5"/>
<evidence type="ECO:0000256" key="1">
    <source>
        <dbReference type="SAM" id="MobiDB-lite"/>
    </source>
</evidence>
<protein>
    <recommendedName>
        <fullName evidence="5">Type IV fimbrial biogenesis protein PilY1</fullName>
    </recommendedName>
</protein>
<accession>A0A0K1Q4X5</accession>
<dbReference type="SUPFAM" id="SSF63829">
    <property type="entry name" value="Calcium-dependent phosphotriesterase"/>
    <property type="match status" value="1"/>
</dbReference>
<dbReference type="KEGG" id="llu:AKJ09_07123"/>
<feature type="region of interest" description="Disordered" evidence="1">
    <location>
        <begin position="19"/>
        <end position="50"/>
    </location>
</feature>
<name>A0A0K1Q4X5_9BACT</name>
<feature type="signal peptide" evidence="2">
    <location>
        <begin position="1"/>
        <end position="18"/>
    </location>
</feature>
<feature type="chain" id="PRO_5005467100" description="Type IV fimbrial biogenesis protein PilY1" evidence="2">
    <location>
        <begin position="19"/>
        <end position="422"/>
    </location>
</feature>
<organism evidence="3 4">
    <name type="scientific">Labilithrix luteola</name>
    <dbReference type="NCBI Taxonomy" id="1391654"/>
    <lineage>
        <taxon>Bacteria</taxon>
        <taxon>Pseudomonadati</taxon>
        <taxon>Myxococcota</taxon>
        <taxon>Polyangia</taxon>
        <taxon>Polyangiales</taxon>
        <taxon>Labilitrichaceae</taxon>
        <taxon>Labilithrix</taxon>
    </lineage>
</organism>
<evidence type="ECO:0000256" key="2">
    <source>
        <dbReference type="SAM" id="SignalP"/>
    </source>
</evidence>
<keyword evidence="4" id="KW-1185">Reference proteome</keyword>
<evidence type="ECO:0008006" key="5">
    <source>
        <dbReference type="Google" id="ProtNLM"/>
    </source>
</evidence>
<sequence length="422" mass="44675">MPLSLVAFVVASSPLGCASDDAVDAPRETPDSGMTNQQDADSTPQDSGIAEDATAETGPLEDGGPPCNDAGWCRYPLPGSPAPNLKAVYSISPTRAVATGETCVIQGNQYLCTTSLLLWDGTAWTTAARGLERLTGIWGSDADHFWIVNELRRTLYRVTFAGNAPSFVAEPLPEDLSTCGDARIALSGHGEDVWVAAYCYNSDQTTRGMLYRRSVAAGQATWSTVWSAGATSELQAALGGLMVTPSGDVWATGWKIHAAMGTWGARYLIPGTMNTFVLHLANGSDTPEERELDPSLATCAQSIWTSGDGKLLVGGVCDGGYKDYTNYPTLARFDGTSWTALYETPMGQWGAIGSSFPLLWGFADNEVYAVGSWATAWNGTALQPVNLAIHGAPVANRVAGVHGSSSKDVWMVGQGFAMHRAQ</sequence>
<dbReference type="Proteomes" id="UP000064967">
    <property type="component" value="Chromosome"/>
</dbReference>
<dbReference type="STRING" id="1391654.AKJ09_07123"/>
<dbReference type="EMBL" id="CP012333">
    <property type="protein sequence ID" value="AKV00460.1"/>
    <property type="molecule type" value="Genomic_DNA"/>
</dbReference>
<keyword evidence="2" id="KW-0732">Signal</keyword>
<feature type="compositionally biased region" description="Polar residues" evidence="1">
    <location>
        <begin position="32"/>
        <end position="46"/>
    </location>
</feature>
<evidence type="ECO:0000313" key="3">
    <source>
        <dbReference type="EMBL" id="AKV00460.1"/>
    </source>
</evidence>
<proteinExistence type="predicted"/>
<gene>
    <name evidence="3" type="ORF">AKJ09_07123</name>
</gene>